<sequence length="353" mass="37775">MHRLETLSRIAMIVIAVIAVVAALSQVESLLAPVVLALVVGIVLSPISDAWEKRGLSPVWGALTSLVISLMIAVLLVLVIQPVVSELMRQAPKVMDDMRSTIIHMRHMFQGIQDASKEVSDAITPATDGAKDSGGNGDKSAVPDAKDLVMLAPSIIAQALIYVGALFFFQLSRGEIYNWIAKHLAEPSSRGATAARLRKAETRVSRYFLTITVVNGGLGLAVGVAMQLIGLPNAPLWGLVAFLINYILYLGPAALIIALGFAGVATFDGVRVILPPLIYIVLNATEAQFVTPAAIGRQMRLNPLLVFLSLTFGIWLWGPLGGIVAIPLLLWALVLTNSLPDPKSEPEQKLEAD</sequence>
<reference evidence="7 8" key="1">
    <citation type="submission" date="2017-01" db="EMBL/GenBank/DDBJ databases">
        <title>The complete genome sequence of a sulfur-oxidizing marine bacterium Thioclava sp. 25B10_4T.</title>
        <authorList>
            <person name="Liu Y."/>
            <person name="Lai Q."/>
            <person name="Shao Z."/>
        </authorList>
    </citation>
    <scope>NUCLEOTIDE SEQUENCE [LARGE SCALE GENOMIC DNA]</scope>
    <source>
        <strain evidence="7 8">25B10_4</strain>
    </source>
</reference>
<dbReference type="EMBL" id="CP019437">
    <property type="protein sequence ID" value="AQS46785.1"/>
    <property type="molecule type" value="Genomic_DNA"/>
</dbReference>
<dbReference type="Pfam" id="PF01594">
    <property type="entry name" value="AI-2E_transport"/>
    <property type="match status" value="1"/>
</dbReference>
<keyword evidence="5 6" id="KW-0472">Membrane</keyword>
<evidence type="ECO:0000256" key="1">
    <source>
        <dbReference type="ARBA" id="ARBA00004141"/>
    </source>
</evidence>
<comment type="subcellular location">
    <subcellularLocation>
        <location evidence="1">Membrane</location>
        <topology evidence="1">Multi-pass membrane protein</topology>
    </subcellularLocation>
</comment>
<feature type="transmembrane region" description="Helical" evidence="6">
    <location>
        <begin position="236"/>
        <end position="261"/>
    </location>
</feature>
<keyword evidence="3 6" id="KW-0812">Transmembrane</keyword>
<dbReference type="RefSeq" id="WP_075776652.1">
    <property type="nucleotide sequence ID" value="NZ_CP019437.1"/>
</dbReference>
<feature type="transmembrane region" description="Helical" evidence="6">
    <location>
        <begin position="148"/>
        <end position="169"/>
    </location>
</feature>
<feature type="transmembrane region" description="Helical" evidence="6">
    <location>
        <begin position="304"/>
        <end position="334"/>
    </location>
</feature>
<evidence type="ECO:0000256" key="6">
    <source>
        <dbReference type="SAM" id="Phobius"/>
    </source>
</evidence>
<feature type="transmembrane region" description="Helical" evidence="6">
    <location>
        <begin position="7"/>
        <end position="24"/>
    </location>
</feature>
<protein>
    <recommendedName>
        <fullName evidence="9">AI-2E family transporter</fullName>
    </recommendedName>
</protein>
<organism evidence="7 8">
    <name type="scientific">Thioclava nitratireducens</name>
    <dbReference type="NCBI Taxonomy" id="1915078"/>
    <lineage>
        <taxon>Bacteria</taxon>
        <taxon>Pseudomonadati</taxon>
        <taxon>Pseudomonadota</taxon>
        <taxon>Alphaproteobacteria</taxon>
        <taxon>Rhodobacterales</taxon>
        <taxon>Paracoccaceae</taxon>
        <taxon>Thioclava</taxon>
    </lineage>
</organism>
<keyword evidence="8" id="KW-1185">Reference proteome</keyword>
<proteinExistence type="inferred from homology"/>
<dbReference type="InterPro" id="IPR002549">
    <property type="entry name" value="AI-2E-like"/>
</dbReference>
<dbReference type="PANTHER" id="PTHR21716:SF16">
    <property type="entry name" value="BLL1467 PROTEIN"/>
    <property type="match status" value="1"/>
</dbReference>
<evidence type="ECO:0000313" key="7">
    <source>
        <dbReference type="EMBL" id="AQS46785.1"/>
    </source>
</evidence>
<evidence type="ECO:0000256" key="4">
    <source>
        <dbReference type="ARBA" id="ARBA00022989"/>
    </source>
</evidence>
<evidence type="ECO:0000256" key="3">
    <source>
        <dbReference type="ARBA" id="ARBA00022692"/>
    </source>
</evidence>
<evidence type="ECO:0000256" key="5">
    <source>
        <dbReference type="ARBA" id="ARBA00023136"/>
    </source>
</evidence>
<name>A0ABN4X6Q1_9RHOB</name>
<dbReference type="Proteomes" id="UP000185622">
    <property type="component" value="Chromosome"/>
</dbReference>
<comment type="similarity">
    <text evidence="2">Belongs to the autoinducer-2 exporter (AI-2E) (TC 2.A.86) family.</text>
</comment>
<dbReference type="PANTHER" id="PTHR21716">
    <property type="entry name" value="TRANSMEMBRANE PROTEIN"/>
    <property type="match status" value="1"/>
</dbReference>
<keyword evidence="4 6" id="KW-1133">Transmembrane helix</keyword>
<feature type="transmembrane region" description="Helical" evidence="6">
    <location>
        <begin position="30"/>
        <end position="47"/>
    </location>
</feature>
<feature type="transmembrane region" description="Helical" evidence="6">
    <location>
        <begin position="59"/>
        <end position="80"/>
    </location>
</feature>
<evidence type="ECO:0008006" key="9">
    <source>
        <dbReference type="Google" id="ProtNLM"/>
    </source>
</evidence>
<evidence type="ECO:0000313" key="8">
    <source>
        <dbReference type="Proteomes" id="UP000185622"/>
    </source>
</evidence>
<feature type="transmembrane region" description="Helical" evidence="6">
    <location>
        <begin position="207"/>
        <end position="230"/>
    </location>
</feature>
<gene>
    <name evidence="7" type="ORF">BMG03_02405</name>
</gene>
<accession>A0ABN4X6Q1</accession>
<evidence type="ECO:0000256" key="2">
    <source>
        <dbReference type="ARBA" id="ARBA00009773"/>
    </source>
</evidence>